<gene>
    <name evidence="2" type="ORF">SAMN05421841_3214</name>
</gene>
<protein>
    <recommendedName>
        <fullName evidence="4">DUF4013 domain-containing protein</fullName>
    </recommendedName>
</protein>
<evidence type="ECO:0000256" key="1">
    <source>
        <dbReference type="SAM" id="Phobius"/>
    </source>
</evidence>
<feature type="transmembrane region" description="Helical" evidence="1">
    <location>
        <begin position="31"/>
        <end position="58"/>
    </location>
</feature>
<reference evidence="3" key="1">
    <citation type="submission" date="2016-10" db="EMBL/GenBank/DDBJ databases">
        <authorList>
            <person name="Varghese N."/>
            <person name="Submissions S."/>
        </authorList>
    </citation>
    <scope>NUCLEOTIDE SEQUENCE [LARGE SCALE GENOMIC DNA]</scope>
    <source>
        <strain evidence="3">DSM 17724</strain>
    </source>
</reference>
<dbReference type="Proteomes" id="UP000199469">
    <property type="component" value="Unassembled WGS sequence"/>
</dbReference>
<evidence type="ECO:0000313" key="2">
    <source>
        <dbReference type="EMBL" id="SEW44622.1"/>
    </source>
</evidence>
<dbReference type="OrthoDB" id="1274380at2"/>
<sequence length="232" mass="25793">MMKISAKPINFKFNDYLSNGYEFLKNNFGNLFVAFLLCIVMSIIPFCSFLAIGNFYKYCRNLKAGRQASPGDIFNFDDFMAYFVLQLILIGAVLLLCFPMMIFMPVAAMANGGEPSAGLPIFVVIYMIAMYIVILIVSLKAFYMIGLISLGGVRDIKTAWQMSSTMSKGNLLSIFLFSLVVSILGQLGILACGIGLFLTLPFVHTSHYFAYEDALQQVGNDEIKEIGSKNEF</sequence>
<keyword evidence="3" id="KW-1185">Reference proteome</keyword>
<dbReference type="RefSeq" id="WP_139176860.1">
    <property type="nucleotide sequence ID" value="NZ_FOIU01000002.1"/>
</dbReference>
<proteinExistence type="predicted"/>
<feature type="transmembrane region" description="Helical" evidence="1">
    <location>
        <begin position="79"/>
        <end position="103"/>
    </location>
</feature>
<accession>A0A1I0RTM8</accession>
<dbReference type="EMBL" id="FOIU01000002">
    <property type="protein sequence ID" value="SEW44622.1"/>
    <property type="molecule type" value="Genomic_DNA"/>
</dbReference>
<dbReference type="AlphaFoldDB" id="A0A1I0RTM8"/>
<feature type="transmembrane region" description="Helical" evidence="1">
    <location>
        <begin position="123"/>
        <end position="150"/>
    </location>
</feature>
<keyword evidence="1" id="KW-0472">Membrane</keyword>
<keyword evidence="1" id="KW-1133">Transmembrane helix</keyword>
<evidence type="ECO:0000313" key="3">
    <source>
        <dbReference type="Proteomes" id="UP000199469"/>
    </source>
</evidence>
<dbReference type="STRING" id="356305.SAMN05421841_3214"/>
<evidence type="ECO:0008006" key="4">
    <source>
        <dbReference type="Google" id="ProtNLM"/>
    </source>
</evidence>
<organism evidence="2 3">
    <name type="scientific">Chryseobacterium wanjuense</name>
    <dbReference type="NCBI Taxonomy" id="356305"/>
    <lineage>
        <taxon>Bacteria</taxon>
        <taxon>Pseudomonadati</taxon>
        <taxon>Bacteroidota</taxon>
        <taxon>Flavobacteriia</taxon>
        <taxon>Flavobacteriales</taxon>
        <taxon>Weeksellaceae</taxon>
        <taxon>Chryseobacterium group</taxon>
        <taxon>Chryseobacterium</taxon>
    </lineage>
</organism>
<keyword evidence="1" id="KW-0812">Transmembrane</keyword>
<feature type="transmembrane region" description="Helical" evidence="1">
    <location>
        <begin position="171"/>
        <end position="198"/>
    </location>
</feature>
<name>A0A1I0RTM8_9FLAO</name>